<evidence type="ECO:0000313" key="7">
    <source>
        <dbReference type="EMBL" id="OAD78625.1"/>
    </source>
</evidence>
<dbReference type="Gene3D" id="3.30.40.10">
    <property type="entry name" value="Zinc/RING finger domain, C3HC4 (zinc finger)"/>
    <property type="match status" value="1"/>
</dbReference>
<evidence type="ECO:0000256" key="3">
    <source>
        <dbReference type="ARBA" id="ARBA00022833"/>
    </source>
</evidence>
<name>A0A162Y6S1_PHYB8</name>
<proteinExistence type="predicted"/>
<dbReference type="InterPro" id="IPR019787">
    <property type="entry name" value="Znf_PHD-finger"/>
</dbReference>
<dbReference type="AlphaFoldDB" id="A0A162Y6S1"/>
<dbReference type="OrthoDB" id="418595at2759"/>
<organism evidence="7 8">
    <name type="scientific">Phycomyces blakesleeanus (strain ATCC 8743b / DSM 1359 / FGSC 10004 / NBRC 33097 / NRRL 1555)</name>
    <dbReference type="NCBI Taxonomy" id="763407"/>
    <lineage>
        <taxon>Eukaryota</taxon>
        <taxon>Fungi</taxon>
        <taxon>Fungi incertae sedis</taxon>
        <taxon>Mucoromycota</taxon>
        <taxon>Mucoromycotina</taxon>
        <taxon>Mucoromycetes</taxon>
        <taxon>Mucorales</taxon>
        <taxon>Phycomycetaceae</taxon>
        <taxon>Phycomyces</taxon>
    </lineage>
</organism>
<dbReference type="InterPro" id="IPR019786">
    <property type="entry name" value="Zinc_finger_PHD-type_CS"/>
</dbReference>
<keyword evidence="1" id="KW-0479">Metal-binding</keyword>
<dbReference type="Pfam" id="PF20826">
    <property type="entry name" value="PHD_5"/>
    <property type="match status" value="1"/>
</dbReference>
<dbReference type="GO" id="GO:0008270">
    <property type="term" value="F:zinc ion binding"/>
    <property type="evidence" value="ECO:0007669"/>
    <property type="project" value="UniProtKB-KW"/>
</dbReference>
<evidence type="ECO:0000256" key="2">
    <source>
        <dbReference type="ARBA" id="ARBA00022771"/>
    </source>
</evidence>
<feature type="compositionally biased region" description="Polar residues" evidence="5">
    <location>
        <begin position="145"/>
        <end position="159"/>
    </location>
</feature>
<sequence>MESVNPVSIVTHPKPSLPKKLSELGSVKRTTTVNHRKRQKSPTVGSVGSISLKNTASIIQPKTDLDHSMPMTLQARLKVEIGSEDEDPFAHLRSNLNQRNLNISKENSRDGDTHLSDIQTVNQNISKDRVQASRPRTTFGGKLPVTSNYNQHHQPAPSSRRQKRLSAEQLKLLSRRIDPAAPLASPHDSPTKPALPSLHSHTRKRAGMSILADFQAEEKQSSLFKTCSTLWKGEPHLGDFSHDSIKSFGELLKVRLTQAKFRVMGADTVNPLTEQHQSGWFSPFPIKLSSKRSQSCSLSVVGNGRRLFGTRNTGRKKRTGFRMADVLDRRRATPCMKITNTSLLTSNPEKVPKDRKTRTPKLIKKKLCTTPKRRTPAVNVSPVIVEDGTRKFVCEPCNKRYKNRNGLTYHLDRCKSRSAILVKQEIEEEKNAIIMCICDNAKEDRGMMIQCDQCRVWLHMDCTGLNEGALDDIYSCPRCANSADTPLTIVPEPDLLENIIYRNPGRDLLQKLENVTGPEESKQEQPDPSKDFIEMFNLFGDELVQDPMVEAALKDDHDDVWGHFEDDNLEYEKESQVAWDDFLFSPHQTLGNSIPEPWSQLSEDEPITTYGSALVDTPWDMHQTPSLLFSDNTFSSALDEEFMTSTPMADISSPLDHCMPMEFSSPADLPTIL</sequence>
<protein>
    <recommendedName>
        <fullName evidence="6">PHD-type domain-containing protein</fullName>
    </recommendedName>
</protein>
<feature type="compositionally biased region" description="Polar residues" evidence="5">
    <location>
        <begin position="116"/>
        <end position="125"/>
    </location>
</feature>
<dbReference type="RefSeq" id="XP_018296665.1">
    <property type="nucleotide sequence ID" value="XM_018439054.1"/>
</dbReference>
<dbReference type="InterPro" id="IPR011011">
    <property type="entry name" value="Znf_FYVE_PHD"/>
</dbReference>
<evidence type="ECO:0000256" key="4">
    <source>
        <dbReference type="PROSITE-ProRule" id="PRU00146"/>
    </source>
</evidence>
<dbReference type="VEuPathDB" id="FungiDB:PHYBLDRAFT_185275"/>
<dbReference type="PROSITE" id="PS50016">
    <property type="entry name" value="ZF_PHD_2"/>
    <property type="match status" value="1"/>
</dbReference>
<evidence type="ECO:0000256" key="5">
    <source>
        <dbReference type="SAM" id="MobiDB-lite"/>
    </source>
</evidence>
<dbReference type="InterPro" id="IPR013083">
    <property type="entry name" value="Znf_RING/FYVE/PHD"/>
</dbReference>
<dbReference type="Proteomes" id="UP000077315">
    <property type="component" value="Unassembled WGS sequence"/>
</dbReference>
<evidence type="ECO:0000256" key="1">
    <source>
        <dbReference type="ARBA" id="ARBA00022723"/>
    </source>
</evidence>
<reference evidence="8" key="1">
    <citation type="submission" date="2015-06" db="EMBL/GenBank/DDBJ databases">
        <title>Expansion of signal transduction pathways in fungi by whole-genome duplication.</title>
        <authorList>
            <consortium name="DOE Joint Genome Institute"/>
            <person name="Corrochano L.M."/>
            <person name="Kuo A."/>
            <person name="Marcet-Houben M."/>
            <person name="Polaino S."/>
            <person name="Salamov A."/>
            <person name="Villalobos J.M."/>
            <person name="Alvarez M.I."/>
            <person name="Avalos J."/>
            <person name="Benito E.P."/>
            <person name="Benoit I."/>
            <person name="Burger G."/>
            <person name="Camino L.P."/>
            <person name="Canovas D."/>
            <person name="Cerda-Olmedo E."/>
            <person name="Cheng J.-F."/>
            <person name="Dominguez A."/>
            <person name="Elias M."/>
            <person name="Eslava A.P."/>
            <person name="Glaser F."/>
            <person name="Grimwood J."/>
            <person name="Gutierrez G."/>
            <person name="Heitman J."/>
            <person name="Henrissat B."/>
            <person name="Iturriaga E.A."/>
            <person name="Lang B.F."/>
            <person name="Lavin J.L."/>
            <person name="Lee S."/>
            <person name="Li W."/>
            <person name="Lindquist E."/>
            <person name="Lopez-Garcia S."/>
            <person name="Luque E.M."/>
            <person name="Marcos A.T."/>
            <person name="Martin J."/>
            <person name="McCluskey K."/>
            <person name="Medina H.R."/>
            <person name="Miralles-Duran A."/>
            <person name="Miyazaki A."/>
            <person name="Munoz-Torres E."/>
            <person name="Oguiza J.A."/>
            <person name="Ohm R."/>
            <person name="Olmedo M."/>
            <person name="Orejas M."/>
            <person name="Ortiz-Castellanos L."/>
            <person name="Pisabarro A.G."/>
            <person name="Rodriguez-Romero J."/>
            <person name="Ruiz-Herrera J."/>
            <person name="Ruiz-Vazquez R."/>
            <person name="Sanz C."/>
            <person name="Schackwitz W."/>
            <person name="Schmutz J."/>
            <person name="Shahriari M."/>
            <person name="Shelest E."/>
            <person name="Silva-Franco F."/>
            <person name="Soanes D."/>
            <person name="Syed K."/>
            <person name="Tagua V.G."/>
            <person name="Talbot N.J."/>
            <person name="Thon M."/>
            <person name="De vries R.P."/>
            <person name="Wiebenga A."/>
            <person name="Yadav J.S."/>
            <person name="Braun E.L."/>
            <person name="Baker S."/>
            <person name="Garre V."/>
            <person name="Horwitz B."/>
            <person name="Torres-Martinez S."/>
            <person name="Idnurm A."/>
            <person name="Herrera-Estrella A."/>
            <person name="Gabaldon T."/>
            <person name="Grigoriev I.V."/>
        </authorList>
    </citation>
    <scope>NUCLEOTIDE SEQUENCE [LARGE SCALE GENOMIC DNA]</scope>
    <source>
        <strain evidence="8">NRRL 1555(-)</strain>
    </source>
</reference>
<keyword evidence="3" id="KW-0862">Zinc</keyword>
<dbReference type="STRING" id="763407.A0A162Y6S1"/>
<keyword evidence="2 4" id="KW-0863">Zinc-finger</keyword>
<gene>
    <name evidence="7" type="ORF">PHYBLDRAFT_185275</name>
</gene>
<dbReference type="InterPro" id="IPR001965">
    <property type="entry name" value="Znf_PHD"/>
</dbReference>
<dbReference type="SUPFAM" id="SSF57903">
    <property type="entry name" value="FYVE/PHD zinc finger"/>
    <property type="match status" value="1"/>
</dbReference>
<feature type="region of interest" description="Disordered" evidence="5">
    <location>
        <begin position="180"/>
        <end position="200"/>
    </location>
</feature>
<accession>A0A162Y6S1</accession>
<dbReference type="SMART" id="SM00249">
    <property type="entry name" value="PHD"/>
    <property type="match status" value="1"/>
</dbReference>
<feature type="region of interest" description="Disordered" evidence="5">
    <location>
        <begin position="1"/>
        <end position="48"/>
    </location>
</feature>
<evidence type="ECO:0000259" key="6">
    <source>
        <dbReference type="PROSITE" id="PS50016"/>
    </source>
</evidence>
<dbReference type="InParanoid" id="A0A162Y6S1"/>
<dbReference type="EMBL" id="KV440973">
    <property type="protein sequence ID" value="OAD78625.1"/>
    <property type="molecule type" value="Genomic_DNA"/>
</dbReference>
<feature type="domain" description="PHD-type" evidence="6">
    <location>
        <begin position="433"/>
        <end position="482"/>
    </location>
</feature>
<evidence type="ECO:0000313" key="8">
    <source>
        <dbReference type="Proteomes" id="UP000077315"/>
    </source>
</evidence>
<keyword evidence="8" id="KW-1185">Reference proteome</keyword>
<feature type="region of interest" description="Disordered" evidence="5">
    <location>
        <begin position="102"/>
        <end position="165"/>
    </location>
</feature>
<dbReference type="GeneID" id="28999960"/>
<dbReference type="PROSITE" id="PS01359">
    <property type="entry name" value="ZF_PHD_1"/>
    <property type="match status" value="1"/>
</dbReference>
<feature type="compositionally biased region" description="Basic and acidic residues" evidence="5">
    <location>
        <begin position="106"/>
        <end position="115"/>
    </location>
</feature>